<proteinExistence type="predicted"/>
<dbReference type="EMBL" id="SJPQ01000002">
    <property type="protein sequence ID" value="TWT88548.1"/>
    <property type="molecule type" value="Genomic_DNA"/>
</dbReference>
<evidence type="ECO:0000313" key="2">
    <source>
        <dbReference type="Proteomes" id="UP000315440"/>
    </source>
</evidence>
<dbReference type="Proteomes" id="UP000315440">
    <property type="component" value="Unassembled WGS sequence"/>
</dbReference>
<dbReference type="RefSeq" id="WP_146399702.1">
    <property type="nucleotide sequence ID" value="NZ_SJPQ01000002.1"/>
</dbReference>
<dbReference type="OrthoDB" id="287294at2"/>
<name>A0A5C5ZN14_9BACT</name>
<dbReference type="AlphaFoldDB" id="A0A5C5ZN14"/>
<sequence length="75" mass="8364">MHKIEISDEAYRALSSLHSDVPAIIETMAKQALEWQAQEVAAVQEGIDAYEAGDFEPWDVFSARMKAELGIPSDR</sequence>
<keyword evidence="2" id="KW-1185">Reference proteome</keyword>
<organism evidence="1 2">
    <name type="scientific">Pseudobythopirellula maris</name>
    <dbReference type="NCBI Taxonomy" id="2527991"/>
    <lineage>
        <taxon>Bacteria</taxon>
        <taxon>Pseudomonadati</taxon>
        <taxon>Planctomycetota</taxon>
        <taxon>Planctomycetia</taxon>
        <taxon>Pirellulales</taxon>
        <taxon>Lacipirellulaceae</taxon>
        <taxon>Pseudobythopirellula</taxon>
    </lineage>
</organism>
<protein>
    <submittedName>
        <fullName evidence="1">Uncharacterized protein</fullName>
    </submittedName>
</protein>
<reference evidence="1 2" key="1">
    <citation type="submission" date="2019-02" db="EMBL/GenBank/DDBJ databases">
        <title>Deep-cultivation of Planctomycetes and their phenomic and genomic characterization uncovers novel biology.</title>
        <authorList>
            <person name="Wiegand S."/>
            <person name="Jogler M."/>
            <person name="Boedeker C."/>
            <person name="Pinto D."/>
            <person name="Vollmers J."/>
            <person name="Rivas-Marin E."/>
            <person name="Kohn T."/>
            <person name="Peeters S.H."/>
            <person name="Heuer A."/>
            <person name="Rast P."/>
            <person name="Oberbeckmann S."/>
            <person name="Bunk B."/>
            <person name="Jeske O."/>
            <person name="Meyerdierks A."/>
            <person name="Storesund J.E."/>
            <person name="Kallscheuer N."/>
            <person name="Luecker S."/>
            <person name="Lage O.M."/>
            <person name="Pohl T."/>
            <person name="Merkel B.J."/>
            <person name="Hornburger P."/>
            <person name="Mueller R.-W."/>
            <person name="Bruemmer F."/>
            <person name="Labrenz M."/>
            <person name="Spormann A.M."/>
            <person name="Op Den Camp H."/>
            <person name="Overmann J."/>
            <person name="Amann R."/>
            <person name="Jetten M.S.M."/>
            <person name="Mascher T."/>
            <person name="Medema M.H."/>
            <person name="Devos D.P."/>
            <person name="Kaster A.-K."/>
            <person name="Ovreas L."/>
            <person name="Rohde M."/>
            <person name="Galperin M.Y."/>
            <person name="Jogler C."/>
        </authorList>
    </citation>
    <scope>NUCLEOTIDE SEQUENCE [LARGE SCALE GENOMIC DNA]</scope>
    <source>
        <strain evidence="1 2">Mal64</strain>
    </source>
</reference>
<comment type="caution">
    <text evidence="1">The sequence shown here is derived from an EMBL/GenBank/DDBJ whole genome shotgun (WGS) entry which is preliminary data.</text>
</comment>
<evidence type="ECO:0000313" key="1">
    <source>
        <dbReference type="EMBL" id="TWT88548.1"/>
    </source>
</evidence>
<gene>
    <name evidence="1" type="ORF">Mal64_20310</name>
</gene>
<accession>A0A5C5ZN14</accession>